<feature type="compositionally biased region" description="Acidic residues" evidence="1">
    <location>
        <begin position="650"/>
        <end position="663"/>
    </location>
</feature>
<proteinExistence type="predicted"/>
<organism evidence="2 3">
    <name type="scientific">Russula ochroleuca</name>
    <dbReference type="NCBI Taxonomy" id="152965"/>
    <lineage>
        <taxon>Eukaryota</taxon>
        <taxon>Fungi</taxon>
        <taxon>Dikarya</taxon>
        <taxon>Basidiomycota</taxon>
        <taxon>Agaricomycotina</taxon>
        <taxon>Agaricomycetes</taxon>
        <taxon>Russulales</taxon>
        <taxon>Russulaceae</taxon>
        <taxon>Russula</taxon>
    </lineage>
</organism>
<feature type="compositionally biased region" description="Polar residues" evidence="1">
    <location>
        <begin position="181"/>
        <end position="218"/>
    </location>
</feature>
<sequence length="852" mass="90792">MSHKPSLSLPNGLSPPPPDPPPKQHQQRRVPVPSHAHALPPPPPTTIDIPPPVYGNNYPRARSPSPLRSSFKVDPNTGEVQSDDGSDNNDDDPNATWGRRSQSPNPSISQFASSFAQRVGSFVSSSVGTSAVSSSLPTDEEIEREAERDRERSRREAEQILIHEAEERRLMEEKVYAMLHTTHTTPKQISPARSQSMPSFENPSPTPSQRDNAVSSWWSAAKTRLTPTKEPLTAAQQVIQETKEKEKREKKDAKKDRKRSADWPAVPENKYTNPTLLSLVTPPKPSKGASLSAPPSPTPGAQGLPSSLPPSLAPSPLRTPDSRNPSPSRSPSREPPPLYTQFTDQGSLDVPGTLLVIARRFEKLEKWTVGHVRALEERMGDVERWLVEKESEKGADGGEGTLNADGSSPLEGTVNQMQDELMEMQGRIGELGREMAKFATTPGILSTMPSRVSAQAVSTAPQTNSSFAIHAQTSSSITVHSHSLPPNTPQASVSRISSYSDLRRRDSVSPPFIPPSAIRAEQPRSRLPYPTGDYTSPPGSVIVAQGALSPPRSPPTSNSASASPAAAAAVRSRPVSVAGFPAPSPPPLASAPAGLPPSQTSVMLVAPQQQSASARSSSISPTPRKRYTVALGEPIMKPRMSVSPPPISVGDDDDDDDDVNEENGVDHTIGRSAGRYAAAPPKREQRSNGAGIGLGFGFSIGNGNGEDTDTSVDSAPRSPRPPRPRPHTRTGTRSPSSAQSMASSANASANSSATGGRMSSQRLLGHGRALSIDRDRAGALPRTRARSSTSLTPSTPSTPASAASSSSRFRDPLVVRREESEARAKAARPPPKVVAGKPRAPVGEMVAYFDKS</sequence>
<dbReference type="OrthoDB" id="3269842at2759"/>
<feature type="compositionally biased region" description="Low complexity" evidence="1">
    <location>
        <begin position="59"/>
        <end position="70"/>
    </location>
</feature>
<gene>
    <name evidence="2" type="ORF">DFH94DRAFT_91176</name>
</gene>
<reference evidence="2" key="1">
    <citation type="submission" date="2019-10" db="EMBL/GenBank/DDBJ databases">
        <authorList>
            <consortium name="DOE Joint Genome Institute"/>
            <person name="Kuo A."/>
            <person name="Miyauchi S."/>
            <person name="Kiss E."/>
            <person name="Drula E."/>
            <person name="Kohler A."/>
            <person name="Sanchez-Garcia M."/>
            <person name="Andreopoulos B."/>
            <person name="Barry K.W."/>
            <person name="Bonito G."/>
            <person name="Buee M."/>
            <person name="Carver A."/>
            <person name="Chen C."/>
            <person name="Cichocki N."/>
            <person name="Clum A."/>
            <person name="Culley D."/>
            <person name="Crous P.W."/>
            <person name="Fauchery L."/>
            <person name="Girlanda M."/>
            <person name="Hayes R."/>
            <person name="Keri Z."/>
            <person name="LaButti K."/>
            <person name="Lipzen A."/>
            <person name="Lombard V."/>
            <person name="Magnuson J."/>
            <person name="Maillard F."/>
            <person name="Morin E."/>
            <person name="Murat C."/>
            <person name="Nolan M."/>
            <person name="Ohm R."/>
            <person name="Pangilinan J."/>
            <person name="Pereira M."/>
            <person name="Perotto S."/>
            <person name="Peter M."/>
            <person name="Riley R."/>
            <person name="Sitrit Y."/>
            <person name="Stielow B."/>
            <person name="Szollosi G."/>
            <person name="Zifcakova L."/>
            <person name="Stursova M."/>
            <person name="Spatafora J.W."/>
            <person name="Tedersoo L."/>
            <person name="Vaario L.-M."/>
            <person name="Yamada A."/>
            <person name="Yan M."/>
            <person name="Wang P."/>
            <person name="Xu J."/>
            <person name="Bruns T."/>
            <person name="Baldrian P."/>
            <person name="Vilgalys R."/>
            <person name="Henrissat B."/>
            <person name="Grigoriev I.V."/>
            <person name="Hibbett D."/>
            <person name="Nagy L.G."/>
            <person name="Martin F.M."/>
        </authorList>
    </citation>
    <scope>NUCLEOTIDE SEQUENCE</scope>
    <source>
        <strain evidence="2">Prilba</strain>
    </source>
</reference>
<feature type="compositionally biased region" description="Low complexity" evidence="1">
    <location>
        <begin position="731"/>
        <end position="753"/>
    </location>
</feature>
<feature type="compositionally biased region" description="Low complexity" evidence="1">
    <location>
        <begin position="606"/>
        <end position="622"/>
    </location>
</feature>
<evidence type="ECO:0000313" key="2">
    <source>
        <dbReference type="EMBL" id="KAF8477737.1"/>
    </source>
</evidence>
<feature type="region of interest" description="Disordered" evidence="1">
    <location>
        <begin position="478"/>
        <end position="838"/>
    </location>
</feature>
<feature type="region of interest" description="Disordered" evidence="1">
    <location>
        <begin position="391"/>
        <end position="410"/>
    </location>
</feature>
<feature type="compositionally biased region" description="Low complexity" evidence="1">
    <location>
        <begin position="314"/>
        <end position="330"/>
    </location>
</feature>
<protein>
    <submittedName>
        <fullName evidence="2">Uncharacterized protein</fullName>
    </submittedName>
</protein>
<dbReference type="AlphaFoldDB" id="A0A9P5T620"/>
<keyword evidence="3" id="KW-1185">Reference proteome</keyword>
<feature type="compositionally biased region" description="Pro residues" evidence="1">
    <location>
        <begin position="13"/>
        <end position="23"/>
    </location>
</feature>
<feature type="compositionally biased region" description="Polar residues" evidence="1">
    <location>
        <begin position="478"/>
        <end position="500"/>
    </location>
</feature>
<feature type="compositionally biased region" description="Basic and acidic residues" evidence="1">
    <location>
        <begin position="808"/>
        <end position="824"/>
    </location>
</feature>
<dbReference type="Proteomes" id="UP000759537">
    <property type="component" value="Unassembled WGS sequence"/>
</dbReference>
<feature type="compositionally biased region" description="Acidic residues" evidence="1">
    <location>
        <begin position="81"/>
        <end position="93"/>
    </location>
</feature>
<name>A0A9P5T620_9AGAM</name>
<feature type="compositionally biased region" description="Basic and acidic residues" evidence="1">
    <location>
        <begin position="241"/>
        <end position="261"/>
    </location>
</feature>
<dbReference type="EMBL" id="WHVB01000013">
    <property type="protein sequence ID" value="KAF8477737.1"/>
    <property type="molecule type" value="Genomic_DNA"/>
</dbReference>
<accession>A0A9P5T620</accession>
<feature type="compositionally biased region" description="Low complexity" evidence="1">
    <location>
        <begin position="1"/>
        <end position="12"/>
    </location>
</feature>
<feature type="region of interest" description="Disordered" evidence="1">
    <location>
        <begin position="1"/>
        <end position="159"/>
    </location>
</feature>
<feature type="compositionally biased region" description="Pro residues" evidence="1">
    <location>
        <begin position="39"/>
        <end position="53"/>
    </location>
</feature>
<feature type="region of interest" description="Disordered" evidence="1">
    <location>
        <begin position="179"/>
        <end position="346"/>
    </location>
</feature>
<feature type="compositionally biased region" description="Basic residues" evidence="1">
    <location>
        <begin position="720"/>
        <end position="730"/>
    </location>
</feature>
<feature type="compositionally biased region" description="Basic and acidic residues" evidence="1">
    <location>
        <begin position="145"/>
        <end position="159"/>
    </location>
</feature>
<reference evidence="2" key="2">
    <citation type="journal article" date="2020" name="Nat. Commun.">
        <title>Large-scale genome sequencing of mycorrhizal fungi provides insights into the early evolution of symbiotic traits.</title>
        <authorList>
            <person name="Miyauchi S."/>
            <person name="Kiss E."/>
            <person name="Kuo A."/>
            <person name="Drula E."/>
            <person name="Kohler A."/>
            <person name="Sanchez-Garcia M."/>
            <person name="Morin E."/>
            <person name="Andreopoulos B."/>
            <person name="Barry K.W."/>
            <person name="Bonito G."/>
            <person name="Buee M."/>
            <person name="Carver A."/>
            <person name="Chen C."/>
            <person name="Cichocki N."/>
            <person name="Clum A."/>
            <person name="Culley D."/>
            <person name="Crous P.W."/>
            <person name="Fauchery L."/>
            <person name="Girlanda M."/>
            <person name="Hayes R.D."/>
            <person name="Keri Z."/>
            <person name="LaButti K."/>
            <person name="Lipzen A."/>
            <person name="Lombard V."/>
            <person name="Magnuson J."/>
            <person name="Maillard F."/>
            <person name="Murat C."/>
            <person name="Nolan M."/>
            <person name="Ohm R.A."/>
            <person name="Pangilinan J."/>
            <person name="Pereira M.F."/>
            <person name="Perotto S."/>
            <person name="Peter M."/>
            <person name="Pfister S."/>
            <person name="Riley R."/>
            <person name="Sitrit Y."/>
            <person name="Stielow J.B."/>
            <person name="Szollosi G."/>
            <person name="Zifcakova L."/>
            <person name="Stursova M."/>
            <person name="Spatafora J.W."/>
            <person name="Tedersoo L."/>
            <person name="Vaario L.M."/>
            <person name="Yamada A."/>
            <person name="Yan M."/>
            <person name="Wang P."/>
            <person name="Xu J."/>
            <person name="Bruns T."/>
            <person name="Baldrian P."/>
            <person name="Vilgalys R."/>
            <person name="Dunand C."/>
            <person name="Henrissat B."/>
            <person name="Grigoriev I.V."/>
            <person name="Hibbett D."/>
            <person name="Nagy L.G."/>
            <person name="Martin F.M."/>
        </authorList>
    </citation>
    <scope>NUCLEOTIDE SEQUENCE</scope>
    <source>
        <strain evidence="2">Prilba</strain>
    </source>
</reference>
<feature type="compositionally biased region" description="Low complexity" evidence="1">
    <location>
        <begin position="779"/>
        <end position="807"/>
    </location>
</feature>
<comment type="caution">
    <text evidence="2">The sequence shown here is derived from an EMBL/GenBank/DDBJ whole genome shotgun (WGS) entry which is preliminary data.</text>
</comment>
<feature type="compositionally biased region" description="Polar residues" evidence="1">
    <location>
        <begin position="99"/>
        <end position="116"/>
    </location>
</feature>
<evidence type="ECO:0000256" key="1">
    <source>
        <dbReference type="SAM" id="MobiDB-lite"/>
    </source>
</evidence>
<feature type="compositionally biased region" description="Gly residues" evidence="1">
    <location>
        <begin position="690"/>
        <end position="704"/>
    </location>
</feature>
<evidence type="ECO:0000313" key="3">
    <source>
        <dbReference type="Proteomes" id="UP000759537"/>
    </source>
</evidence>
<feature type="compositionally biased region" description="Low complexity" evidence="1">
    <location>
        <begin position="555"/>
        <end position="581"/>
    </location>
</feature>
<feature type="compositionally biased region" description="Low complexity" evidence="1">
    <location>
        <begin position="119"/>
        <end position="135"/>
    </location>
</feature>